<dbReference type="GO" id="GO:0008466">
    <property type="term" value="F:glycogenin glucosyltransferase activity"/>
    <property type="evidence" value="ECO:0007669"/>
    <property type="project" value="UniProtKB-EC"/>
</dbReference>
<dbReference type="EMBL" id="JBFDAA010000012">
    <property type="protein sequence ID" value="KAL1123667.1"/>
    <property type="molecule type" value="Genomic_DNA"/>
</dbReference>
<comment type="catalytic activity">
    <reaction evidence="11">
        <text>[1,4-alpha-D-glucosyl](n)-L-tyrosyl-[glycogenin] + UDP-alpha-D-glucose = [1,4-alpha-D-glucosyl](n+1)-L-tyrosyl-[glycogenin] + UDP + H(+)</text>
        <dbReference type="Rhea" id="RHEA:56560"/>
        <dbReference type="Rhea" id="RHEA-COMP:14606"/>
        <dbReference type="Rhea" id="RHEA-COMP:14607"/>
        <dbReference type="ChEBI" id="CHEBI:15378"/>
        <dbReference type="ChEBI" id="CHEBI:58223"/>
        <dbReference type="ChEBI" id="CHEBI:58885"/>
        <dbReference type="ChEBI" id="CHEBI:140574"/>
        <dbReference type="EC" id="2.4.1.186"/>
    </reaction>
</comment>
<accession>A0ABD0YML0</accession>
<evidence type="ECO:0000256" key="6">
    <source>
        <dbReference type="ARBA" id="ARBA00023056"/>
    </source>
</evidence>
<dbReference type="PANTHER" id="PTHR11183">
    <property type="entry name" value="GLYCOGENIN SUBFAMILY MEMBER"/>
    <property type="match status" value="1"/>
</dbReference>
<dbReference type="Proteomes" id="UP001558652">
    <property type="component" value="Unassembled WGS sequence"/>
</dbReference>
<dbReference type="FunFam" id="3.90.550.10:FF:000092">
    <property type="entry name" value="Glycogenin 2"/>
    <property type="match status" value="1"/>
</dbReference>
<dbReference type="InterPro" id="IPR050587">
    <property type="entry name" value="GNT1/Glycosyltrans_8"/>
</dbReference>
<keyword evidence="8" id="KW-0464">Manganese</keyword>
<evidence type="ECO:0000256" key="8">
    <source>
        <dbReference type="ARBA" id="ARBA00023211"/>
    </source>
</evidence>
<evidence type="ECO:0000256" key="14">
    <source>
        <dbReference type="SAM" id="SignalP"/>
    </source>
</evidence>
<protein>
    <recommendedName>
        <fullName evidence="10">glycogenin glucosyltransferase</fullName>
        <ecNumber evidence="10">2.4.1.186</ecNumber>
    </recommendedName>
</protein>
<keyword evidence="7" id="KW-0325">Glycoprotein</keyword>
<evidence type="ECO:0000256" key="1">
    <source>
        <dbReference type="ARBA" id="ARBA00001936"/>
    </source>
</evidence>
<evidence type="ECO:0000313" key="15">
    <source>
        <dbReference type="EMBL" id="KAL1123667.1"/>
    </source>
</evidence>
<comment type="catalytic activity">
    <reaction evidence="12">
        <text>L-tyrosyl-[glycogenin] + UDP-alpha-D-glucose = alpha-D-glucosyl-L-tyrosyl-[glycogenin] + UDP + H(+)</text>
        <dbReference type="Rhea" id="RHEA:23360"/>
        <dbReference type="Rhea" id="RHEA-COMP:14604"/>
        <dbReference type="Rhea" id="RHEA-COMP:14605"/>
        <dbReference type="ChEBI" id="CHEBI:15378"/>
        <dbReference type="ChEBI" id="CHEBI:46858"/>
        <dbReference type="ChEBI" id="CHEBI:58223"/>
        <dbReference type="ChEBI" id="CHEBI:58885"/>
        <dbReference type="ChEBI" id="CHEBI:140573"/>
        <dbReference type="EC" id="2.4.1.186"/>
    </reaction>
</comment>
<dbReference type="SUPFAM" id="SSF53448">
    <property type="entry name" value="Nucleotide-diphospho-sugar transferases"/>
    <property type="match status" value="1"/>
</dbReference>
<evidence type="ECO:0000256" key="11">
    <source>
        <dbReference type="ARBA" id="ARBA00050886"/>
    </source>
</evidence>
<comment type="subcellular location">
    <subcellularLocation>
        <location evidence="2">Cytoplasm</location>
    </subcellularLocation>
</comment>
<dbReference type="Pfam" id="PF01501">
    <property type="entry name" value="Glyco_transf_8"/>
    <property type="match status" value="1"/>
</dbReference>
<evidence type="ECO:0000256" key="3">
    <source>
        <dbReference type="ARBA" id="ARBA00022490"/>
    </source>
</evidence>
<name>A0ABD0YML0_9HEMI</name>
<dbReference type="GO" id="GO:0046872">
    <property type="term" value="F:metal ion binding"/>
    <property type="evidence" value="ECO:0007669"/>
    <property type="project" value="UniProtKB-KW"/>
</dbReference>
<dbReference type="Gene3D" id="3.90.550.10">
    <property type="entry name" value="Spore Coat Polysaccharide Biosynthesis Protein SpsA, Chain A"/>
    <property type="match status" value="1"/>
</dbReference>
<reference evidence="15 16" key="1">
    <citation type="submission" date="2024-07" db="EMBL/GenBank/DDBJ databases">
        <title>Chromosome-level genome assembly of the water stick insect Ranatra chinensis (Heteroptera: Nepidae).</title>
        <authorList>
            <person name="Liu X."/>
        </authorList>
    </citation>
    <scope>NUCLEOTIDE SEQUENCE [LARGE SCALE GENOMIC DNA]</scope>
    <source>
        <strain evidence="15">Cailab_2021Rc</strain>
        <tissue evidence="15">Muscle</tissue>
    </source>
</reference>
<evidence type="ECO:0000256" key="7">
    <source>
        <dbReference type="ARBA" id="ARBA00023180"/>
    </source>
</evidence>
<evidence type="ECO:0000256" key="13">
    <source>
        <dbReference type="ARBA" id="ARBA00057883"/>
    </source>
</evidence>
<proteinExistence type="inferred from homology"/>
<evidence type="ECO:0000256" key="12">
    <source>
        <dbReference type="ARBA" id="ARBA00052293"/>
    </source>
</evidence>
<comment type="similarity">
    <text evidence="9">Belongs to the glycosyltransferase 8 family. Glycogenin subfamily.</text>
</comment>
<dbReference type="GO" id="GO:0005737">
    <property type="term" value="C:cytoplasm"/>
    <property type="evidence" value="ECO:0007669"/>
    <property type="project" value="UniProtKB-SubCell"/>
</dbReference>
<evidence type="ECO:0000313" key="16">
    <source>
        <dbReference type="Proteomes" id="UP001558652"/>
    </source>
</evidence>
<comment type="function">
    <text evidence="13">Self-glucosylating initiator of glycogen synthesis. It catalyzes the formation of a short alpha (1,4)-glucosyl chain covalently attached via a glucose 1-O-tyrosyl linkage to internal tyrosine residues and these chains act as primers for the elongation reaction catalyzed by glycogen synthase.</text>
</comment>
<evidence type="ECO:0000256" key="2">
    <source>
        <dbReference type="ARBA" id="ARBA00004496"/>
    </source>
</evidence>
<evidence type="ECO:0000256" key="5">
    <source>
        <dbReference type="ARBA" id="ARBA00022723"/>
    </source>
</evidence>
<comment type="cofactor">
    <cofactor evidence="1">
        <name>Mn(2+)</name>
        <dbReference type="ChEBI" id="CHEBI:29035"/>
    </cofactor>
</comment>
<dbReference type="InterPro" id="IPR029044">
    <property type="entry name" value="Nucleotide-diphossugar_trans"/>
</dbReference>
<keyword evidence="4" id="KW-0808">Transferase</keyword>
<keyword evidence="16" id="KW-1185">Reference proteome</keyword>
<feature type="chain" id="PRO_5044748338" description="glycogenin glucosyltransferase" evidence="14">
    <location>
        <begin position="24"/>
        <end position="208"/>
    </location>
</feature>
<gene>
    <name evidence="15" type="ORF">AAG570_002743</name>
</gene>
<dbReference type="CDD" id="cd02537">
    <property type="entry name" value="GT8_Glycogenin"/>
    <property type="match status" value="1"/>
</dbReference>
<sequence length="208" mass="23164">MHSIYFAGLAWVTLATNDTYALGALVLAHSLKQVQTAHELVVLITPGVSQAMRGQLNAVFGTVEEVDVMDSKDAANLALLARPDLGITFTKLHCWRLTQFNKCIFLDADTLVLQNCDELFDREELSAAPDAGWPDCFNSGVFVFRPSNETFNELLKFALEHGSFDGGDQGLLNMFFKDWATKDINKHLPFIYNLCSTATYSYLPAFKL</sequence>
<keyword evidence="5" id="KW-0479">Metal-binding</keyword>
<dbReference type="EC" id="2.4.1.186" evidence="10"/>
<organism evidence="15 16">
    <name type="scientific">Ranatra chinensis</name>
    <dbReference type="NCBI Taxonomy" id="642074"/>
    <lineage>
        <taxon>Eukaryota</taxon>
        <taxon>Metazoa</taxon>
        <taxon>Ecdysozoa</taxon>
        <taxon>Arthropoda</taxon>
        <taxon>Hexapoda</taxon>
        <taxon>Insecta</taxon>
        <taxon>Pterygota</taxon>
        <taxon>Neoptera</taxon>
        <taxon>Paraneoptera</taxon>
        <taxon>Hemiptera</taxon>
        <taxon>Heteroptera</taxon>
        <taxon>Panheteroptera</taxon>
        <taxon>Nepomorpha</taxon>
        <taxon>Nepidae</taxon>
        <taxon>Ranatrinae</taxon>
        <taxon>Ranatra</taxon>
    </lineage>
</organism>
<dbReference type="InterPro" id="IPR002495">
    <property type="entry name" value="Glyco_trans_8"/>
</dbReference>
<dbReference type="GO" id="GO:0005978">
    <property type="term" value="P:glycogen biosynthetic process"/>
    <property type="evidence" value="ECO:0007669"/>
    <property type="project" value="UniProtKB-KW"/>
</dbReference>
<evidence type="ECO:0000256" key="10">
    <source>
        <dbReference type="ARBA" id="ARBA00038934"/>
    </source>
</evidence>
<evidence type="ECO:0000256" key="4">
    <source>
        <dbReference type="ARBA" id="ARBA00022679"/>
    </source>
</evidence>
<keyword evidence="14" id="KW-0732">Signal</keyword>
<comment type="caution">
    <text evidence="15">The sequence shown here is derived from an EMBL/GenBank/DDBJ whole genome shotgun (WGS) entry which is preliminary data.</text>
</comment>
<keyword evidence="3" id="KW-0963">Cytoplasm</keyword>
<keyword evidence="6" id="KW-0320">Glycogen biosynthesis</keyword>
<dbReference type="AlphaFoldDB" id="A0ABD0YML0"/>
<evidence type="ECO:0000256" key="9">
    <source>
        <dbReference type="ARBA" id="ARBA00038162"/>
    </source>
</evidence>
<feature type="signal peptide" evidence="14">
    <location>
        <begin position="1"/>
        <end position="23"/>
    </location>
</feature>